<feature type="compositionally biased region" description="Basic residues" evidence="2">
    <location>
        <begin position="623"/>
        <end position="634"/>
    </location>
</feature>
<dbReference type="OrthoDB" id="2303713at2759"/>
<dbReference type="STRING" id="64571.A0A1Y2GSS4"/>
<reference evidence="3 4" key="1">
    <citation type="submission" date="2016-07" db="EMBL/GenBank/DDBJ databases">
        <title>Pervasive Adenine N6-methylation of Active Genes in Fungi.</title>
        <authorList>
            <consortium name="DOE Joint Genome Institute"/>
            <person name="Mondo S.J."/>
            <person name="Dannebaum R.O."/>
            <person name="Kuo R.C."/>
            <person name="Labutti K."/>
            <person name="Haridas S."/>
            <person name="Kuo A."/>
            <person name="Salamov A."/>
            <person name="Ahrendt S.R."/>
            <person name="Lipzen A."/>
            <person name="Sullivan W."/>
            <person name="Andreopoulos W.B."/>
            <person name="Clum A."/>
            <person name="Lindquist E."/>
            <person name="Daum C."/>
            <person name="Ramamoorthy G.K."/>
            <person name="Gryganskyi A."/>
            <person name="Culley D."/>
            <person name="Magnuson J.K."/>
            <person name="James T.Y."/>
            <person name="O'Malley M.A."/>
            <person name="Stajich J.E."/>
            <person name="Spatafora J.W."/>
            <person name="Visel A."/>
            <person name="Grigoriev I.V."/>
        </authorList>
    </citation>
    <scope>NUCLEOTIDE SEQUENCE [LARGE SCALE GENOMIC DNA]</scope>
    <source>
        <strain evidence="3 4">NRRL 3116</strain>
    </source>
</reference>
<name>A0A1Y2GSS4_9FUNG</name>
<dbReference type="Proteomes" id="UP000193648">
    <property type="component" value="Unassembled WGS sequence"/>
</dbReference>
<dbReference type="InParanoid" id="A0A1Y2GSS4"/>
<evidence type="ECO:0000313" key="3">
    <source>
        <dbReference type="EMBL" id="ORZ21830.1"/>
    </source>
</evidence>
<comment type="caution">
    <text evidence="3">The sequence shown here is derived from an EMBL/GenBank/DDBJ whole genome shotgun (WGS) entry which is preliminary data.</text>
</comment>
<organism evidence="3 4">
    <name type="scientific">Lobosporangium transversale</name>
    <dbReference type="NCBI Taxonomy" id="64571"/>
    <lineage>
        <taxon>Eukaryota</taxon>
        <taxon>Fungi</taxon>
        <taxon>Fungi incertae sedis</taxon>
        <taxon>Mucoromycota</taxon>
        <taxon>Mortierellomycotina</taxon>
        <taxon>Mortierellomycetes</taxon>
        <taxon>Mortierellales</taxon>
        <taxon>Mortierellaceae</taxon>
        <taxon>Lobosporangium</taxon>
    </lineage>
</organism>
<evidence type="ECO:0000313" key="4">
    <source>
        <dbReference type="Proteomes" id="UP000193648"/>
    </source>
</evidence>
<dbReference type="InterPro" id="IPR027417">
    <property type="entry name" value="P-loop_NTPase"/>
</dbReference>
<dbReference type="GeneID" id="33568288"/>
<keyword evidence="1" id="KW-0175">Coiled coil</keyword>
<evidence type="ECO:0000256" key="1">
    <source>
        <dbReference type="SAM" id="Coils"/>
    </source>
</evidence>
<sequence length="634" mass="72532">MLKEHLAKRCRSWKRHIAADGEPVDLPLHILDLIENNKYAPEPRTKFQSLLTVKGGDRITSMDLGQSPKFFAKGYQGREFFVTEQMMKLWNELENSEWSVQKCLSGPMGVGKSYISWFLVAKAYAHGWPVLYIADASKLSNCDTKTAASKLICQIFLSINKDILTASELKEMVAIETSKDPYVNSATCIFAELLQSRSQKALFVVDEHGALFPESSKSAPERFPFLGPLQTFNSWNNSNNARVVFSSTVRFAKLILRDASHYVEYVGPMSPDIFNKLLDVIIDNRYPTGRQHLNELRGEIQKATGCVPRELNIFFGEDIEGIELTANGIKQRLKDYEEDRKEQFLEILKNCYSKIEPIFQPTTRQALVDVFLQSKDHTGPPLDWRFYHFGIMYEYRNKGRSMIMKRPITPASEAALLGLYRLCPLPNDYICAARQNILQPAQFSDVFFQKLIKQNNIIFKSTNLAGKEEQLLELRVDGFEHLQDPPKRFGDEGKNILIHGGELPRFDFILGYTFIQVSISNFQKHNEGTAAIDLAFTDRKYSNGRNQIEYFLDYTYGGTHRAEMEITEVTKKTQAKNTGEGKSVIDKRDFKVTRDGVLCPDFMILYIRGKNDFDDKGNEVHRPNHTGKSRSIPR</sequence>
<dbReference type="RefSeq" id="XP_021883081.1">
    <property type="nucleotide sequence ID" value="XM_022026445.1"/>
</dbReference>
<evidence type="ECO:0008006" key="5">
    <source>
        <dbReference type="Google" id="ProtNLM"/>
    </source>
</evidence>
<protein>
    <recommendedName>
        <fullName evidence="5">P-loop containing nucleoside triphosphate hydrolase protein</fullName>
    </recommendedName>
</protein>
<accession>A0A1Y2GSS4</accession>
<proteinExistence type="predicted"/>
<evidence type="ECO:0000256" key="2">
    <source>
        <dbReference type="SAM" id="MobiDB-lite"/>
    </source>
</evidence>
<feature type="coiled-coil region" evidence="1">
    <location>
        <begin position="319"/>
        <end position="346"/>
    </location>
</feature>
<dbReference type="SUPFAM" id="SSF52540">
    <property type="entry name" value="P-loop containing nucleoside triphosphate hydrolases"/>
    <property type="match status" value="1"/>
</dbReference>
<dbReference type="EMBL" id="MCFF01000011">
    <property type="protein sequence ID" value="ORZ21830.1"/>
    <property type="molecule type" value="Genomic_DNA"/>
</dbReference>
<keyword evidence="4" id="KW-1185">Reference proteome</keyword>
<gene>
    <name evidence="3" type="ORF">BCR41DRAFT_369324</name>
</gene>
<dbReference type="AlphaFoldDB" id="A0A1Y2GSS4"/>
<feature type="region of interest" description="Disordered" evidence="2">
    <location>
        <begin position="615"/>
        <end position="634"/>
    </location>
</feature>